<keyword evidence="2 5" id="KW-0853">WD repeat</keyword>
<keyword evidence="3" id="KW-0677">Repeat</keyword>
<dbReference type="GO" id="GO:0000278">
    <property type="term" value="P:mitotic cell cycle"/>
    <property type="evidence" value="ECO:0000318"/>
    <property type="project" value="GO_Central"/>
</dbReference>
<dbReference type="Pfam" id="PF24817">
    <property type="entry name" value="WD40_WDHD1_1st"/>
    <property type="match status" value="1"/>
</dbReference>
<reference evidence="10 11" key="1">
    <citation type="journal article" date="2008" name="Nature">
        <title>The genome of the model beetle and pest Tribolium castaneum.</title>
        <authorList>
            <consortium name="Tribolium Genome Sequencing Consortium"/>
            <person name="Richards S."/>
            <person name="Gibbs R.A."/>
            <person name="Weinstock G.M."/>
            <person name="Brown S.J."/>
            <person name="Denell R."/>
            <person name="Beeman R.W."/>
            <person name="Gibbs R."/>
            <person name="Beeman R.W."/>
            <person name="Brown S.J."/>
            <person name="Bucher G."/>
            <person name="Friedrich M."/>
            <person name="Grimmelikhuijzen C.J."/>
            <person name="Klingler M."/>
            <person name="Lorenzen M."/>
            <person name="Richards S."/>
            <person name="Roth S."/>
            <person name="Schroder R."/>
            <person name="Tautz D."/>
            <person name="Zdobnov E.M."/>
            <person name="Muzny D."/>
            <person name="Gibbs R.A."/>
            <person name="Weinstock G.M."/>
            <person name="Attaway T."/>
            <person name="Bell S."/>
            <person name="Buhay C.J."/>
            <person name="Chandrabose M.N."/>
            <person name="Chavez D."/>
            <person name="Clerk-Blankenburg K.P."/>
            <person name="Cree A."/>
            <person name="Dao M."/>
            <person name="Davis C."/>
            <person name="Chacko J."/>
            <person name="Dinh H."/>
            <person name="Dugan-Rocha S."/>
            <person name="Fowler G."/>
            <person name="Garner T.T."/>
            <person name="Garnes J."/>
            <person name="Gnirke A."/>
            <person name="Hawes A."/>
            <person name="Hernandez J."/>
            <person name="Hines S."/>
            <person name="Holder M."/>
            <person name="Hume J."/>
            <person name="Jhangiani S.N."/>
            <person name="Joshi V."/>
            <person name="Khan Z.M."/>
            <person name="Jackson L."/>
            <person name="Kovar C."/>
            <person name="Kowis A."/>
            <person name="Lee S."/>
            <person name="Lewis L.R."/>
            <person name="Margolis J."/>
            <person name="Morgan M."/>
            <person name="Nazareth L.V."/>
            <person name="Nguyen N."/>
            <person name="Okwuonu G."/>
            <person name="Parker D."/>
            <person name="Richards S."/>
            <person name="Ruiz S.J."/>
            <person name="Santibanez J."/>
            <person name="Savard J."/>
            <person name="Scherer S.E."/>
            <person name="Schneider B."/>
            <person name="Sodergren E."/>
            <person name="Tautz D."/>
            <person name="Vattahil S."/>
            <person name="Villasana D."/>
            <person name="White C.S."/>
            <person name="Wright R."/>
            <person name="Park Y."/>
            <person name="Beeman R.W."/>
            <person name="Lord J."/>
            <person name="Oppert B."/>
            <person name="Lorenzen M."/>
            <person name="Brown S."/>
            <person name="Wang L."/>
            <person name="Savard J."/>
            <person name="Tautz D."/>
            <person name="Richards S."/>
            <person name="Weinstock G."/>
            <person name="Gibbs R.A."/>
            <person name="Liu Y."/>
            <person name="Worley K."/>
            <person name="Weinstock G."/>
            <person name="Elsik C.G."/>
            <person name="Reese J.T."/>
            <person name="Elhaik E."/>
            <person name="Landan G."/>
            <person name="Graur D."/>
            <person name="Arensburger P."/>
            <person name="Atkinson P."/>
            <person name="Beeman R.W."/>
            <person name="Beidler J."/>
            <person name="Brown S.J."/>
            <person name="Demuth J.P."/>
            <person name="Drury D.W."/>
            <person name="Du Y.Z."/>
            <person name="Fujiwara H."/>
            <person name="Lorenzen M."/>
            <person name="Maselli V."/>
            <person name="Osanai M."/>
            <person name="Park Y."/>
            <person name="Robertson H.M."/>
            <person name="Tu Z."/>
            <person name="Wang J.J."/>
            <person name="Wang S."/>
            <person name="Richards S."/>
            <person name="Song H."/>
            <person name="Zhang L."/>
            <person name="Sodergren E."/>
            <person name="Werner D."/>
            <person name="Stanke M."/>
            <person name="Morgenstern B."/>
            <person name="Solovyev V."/>
            <person name="Kosarev P."/>
            <person name="Brown G."/>
            <person name="Chen H.C."/>
            <person name="Ermolaeva O."/>
            <person name="Hlavina W."/>
            <person name="Kapustin Y."/>
            <person name="Kiryutin B."/>
            <person name="Kitts P."/>
            <person name="Maglott D."/>
            <person name="Pruitt K."/>
            <person name="Sapojnikov V."/>
            <person name="Souvorov A."/>
            <person name="Mackey A.J."/>
            <person name="Waterhouse R.M."/>
            <person name="Wyder S."/>
            <person name="Zdobnov E.M."/>
            <person name="Zdobnov E.M."/>
            <person name="Wyder S."/>
            <person name="Kriventseva E.V."/>
            <person name="Kadowaki T."/>
            <person name="Bork P."/>
            <person name="Aranda M."/>
            <person name="Bao R."/>
            <person name="Beermann A."/>
            <person name="Berns N."/>
            <person name="Bolognesi R."/>
            <person name="Bonneton F."/>
            <person name="Bopp D."/>
            <person name="Brown S.J."/>
            <person name="Bucher G."/>
            <person name="Butts T."/>
            <person name="Chaumot A."/>
            <person name="Denell R.E."/>
            <person name="Ferrier D.E."/>
            <person name="Friedrich M."/>
            <person name="Gordon C.M."/>
            <person name="Jindra M."/>
            <person name="Klingler M."/>
            <person name="Lan Q."/>
            <person name="Lattorff H.M."/>
            <person name="Laudet V."/>
            <person name="von Levetsow C."/>
            <person name="Liu Z."/>
            <person name="Lutz R."/>
            <person name="Lynch J.A."/>
            <person name="da Fonseca R.N."/>
            <person name="Posnien N."/>
            <person name="Reuter R."/>
            <person name="Roth S."/>
            <person name="Savard J."/>
            <person name="Schinko J.B."/>
            <person name="Schmitt C."/>
            <person name="Schoppmeier M."/>
            <person name="Schroder R."/>
            <person name="Shippy T.D."/>
            <person name="Simonnet F."/>
            <person name="Marques-Souza H."/>
            <person name="Tautz D."/>
            <person name="Tomoyasu Y."/>
            <person name="Trauner J."/>
            <person name="Van der Zee M."/>
            <person name="Vervoort M."/>
            <person name="Wittkopp N."/>
            <person name="Wimmer E.A."/>
            <person name="Yang X."/>
            <person name="Jones A.K."/>
            <person name="Sattelle D.B."/>
            <person name="Ebert P.R."/>
            <person name="Nelson D."/>
            <person name="Scott J.G."/>
            <person name="Beeman R.W."/>
            <person name="Muthukrishnan S."/>
            <person name="Kramer K.J."/>
            <person name="Arakane Y."/>
            <person name="Beeman R.W."/>
            <person name="Zhu Q."/>
            <person name="Hogenkamp D."/>
            <person name="Dixit R."/>
            <person name="Oppert B."/>
            <person name="Jiang H."/>
            <person name="Zou Z."/>
            <person name="Marshall J."/>
            <person name="Elpidina E."/>
            <person name="Vinokurov K."/>
            <person name="Oppert C."/>
            <person name="Zou Z."/>
            <person name="Evans J."/>
            <person name="Lu Z."/>
            <person name="Zhao P."/>
            <person name="Sumathipala N."/>
            <person name="Altincicek B."/>
            <person name="Vilcinskas A."/>
            <person name="Williams M."/>
            <person name="Hultmark D."/>
            <person name="Hetru C."/>
            <person name="Jiang H."/>
            <person name="Grimmelikhuijzen C.J."/>
            <person name="Hauser F."/>
            <person name="Cazzamali G."/>
            <person name="Williamson M."/>
            <person name="Park Y."/>
            <person name="Li B."/>
            <person name="Tanaka Y."/>
            <person name="Predel R."/>
            <person name="Neupert S."/>
            <person name="Schachtner J."/>
            <person name="Verleyen P."/>
            <person name="Raible F."/>
            <person name="Bork P."/>
            <person name="Friedrich M."/>
            <person name="Walden K.K."/>
            <person name="Robertson H.M."/>
            <person name="Angeli S."/>
            <person name="Foret S."/>
            <person name="Bucher G."/>
            <person name="Schuetz S."/>
            <person name="Maleszka R."/>
            <person name="Wimmer E.A."/>
            <person name="Beeman R.W."/>
            <person name="Lorenzen M."/>
            <person name="Tomoyasu Y."/>
            <person name="Miller S.C."/>
            <person name="Grossmann D."/>
            <person name="Bucher G."/>
        </authorList>
    </citation>
    <scope>NUCLEOTIDE SEQUENCE [LARGE SCALE GENOMIC DNA]</scope>
    <source>
        <strain evidence="10 11">Georgia GA2</strain>
    </source>
</reference>
<feature type="compositionally biased region" description="Polar residues" evidence="6">
    <location>
        <begin position="806"/>
        <end position="816"/>
    </location>
</feature>
<feature type="compositionally biased region" description="Basic and acidic residues" evidence="6">
    <location>
        <begin position="841"/>
        <end position="882"/>
    </location>
</feature>
<evidence type="ECO:0000259" key="7">
    <source>
        <dbReference type="Pfam" id="PF12341"/>
    </source>
</evidence>
<evidence type="ECO:0000259" key="8">
    <source>
        <dbReference type="Pfam" id="PF20946"/>
    </source>
</evidence>
<evidence type="ECO:0000256" key="4">
    <source>
        <dbReference type="ARBA" id="ARBA00023242"/>
    </source>
</evidence>
<accession>D6X2D6</accession>
<dbReference type="Pfam" id="PF12341">
    <property type="entry name" value="Mcl1_mid"/>
    <property type="match status" value="1"/>
</dbReference>
<feature type="region of interest" description="Disordered" evidence="6">
    <location>
        <begin position="776"/>
        <end position="882"/>
    </location>
</feature>
<dbReference type="STRING" id="7070.D6X2D6"/>
<dbReference type="InterPro" id="IPR057646">
    <property type="entry name" value="WD40_WDHD1_1st"/>
</dbReference>
<dbReference type="GO" id="GO:0043596">
    <property type="term" value="C:nuclear replication fork"/>
    <property type="evidence" value="ECO:0000318"/>
    <property type="project" value="GO_Central"/>
</dbReference>
<dbReference type="InterPro" id="IPR022100">
    <property type="entry name" value="WDHD1/CFT4_beta-prop_2nd"/>
</dbReference>
<dbReference type="Gene3D" id="2.130.10.10">
    <property type="entry name" value="YVTN repeat-like/Quinoprotein amine dehydrogenase"/>
    <property type="match status" value="1"/>
</dbReference>
<dbReference type="GO" id="GO:0003682">
    <property type="term" value="F:chromatin binding"/>
    <property type="evidence" value="ECO:0000318"/>
    <property type="project" value="GO_Central"/>
</dbReference>
<feature type="repeat" description="WD" evidence="5">
    <location>
        <begin position="7"/>
        <end position="38"/>
    </location>
</feature>
<keyword evidence="11" id="KW-1185">Reference proteome</keyword>
<dbReference type="FunFam" id="2.130.10.10:FF:002649">
    <property type="entry name" value="WD repeat and HMG-box DNA-binding protein 1-like Protein"/>
    <property type="match status" value="1"/>
</dbReference>
<dbReference type="GO" id="GO:0006261">
    <property type="term" value="P:DNA-templated DNA replication"/>
    <property type="evidence" value="ECO:0000318"/>
    <property type="project" value="GO_Central"/>
</dbReference>
<evidence type="ECO:0000256" key="6">
    <source>
        <dbReference type="SAM" id="MobiDB-lite"/>
    </source>
</evidence>
<evidence type="ECO:0000256" key="5">
    <source>
        <dbReference type="PROSITE-ProRule" id="PRU00221"/>
    </source>
</evidence>
<evidence type="ECO:0000256" key="2">
    <source>
        <dbReference type="ARBA" id="ARBA00022574"/>
    </source>
</evidence>
<comment type="subcellular location">
    <subcellularLocation>
        <location evidence="1">Nucleus</location>
    </subcellularLocation>
</comment>
<feature type="domain" description="WDHD1/CFT4 helical bundle" evidence="8">
    <location>
        <begin position="671"/>
        <end position="741"/>
    </location>
</feature>
<dbReference type="EMBL" id="KQ971371">
    <property type="protein sequence ID" value="EFA09875.2"/>
    <property type="molecule type" value="Genomic_DNA"/>
</dbReference>
<dbReference type="SUPFAM" id="SSF50978">
    <property type="entry name" value="WD40 repeat-like"/>
    <property type="match status" value="1"/>
</dbReference>
<feature type="domain" description="WDHD1 first WD40" evidence="9">
    <location>
        <begin position="7"/>
        <end position="295"/>
    </location>
</feature>
<dbReference type="InterPro" id="IPR048591">
    <property type="entry name" value="WDHD1/CFT4_hel"/>
</dbReference>
<evidence type="ECO:0000313" key="10">
    <source>
        <dbReference type="EMBL" id="EFA09875.2"/>
    </source>
</evidence>
<dbReference type="InParanoid" id="D6X2D6"/>
<dbReference type="PANTHER" id="PTHR19932">
    <property type="entry name" value="WD REPEAT AND HMG-BOX DNA BINDING PROTEIN"/>
    <property type="match status" value="1"/>
</dbReference>
<dbReference type="PROSITE" id="PS50082">
    <property type="entry name" value="WD_REPEATS_2"/>
    <property type="match status" value="2"/>
</dbReference>
<dbReference type="AlphaFoldDB" id="D6X2D6"/>
<protein>
    <submittedName>
        <fullName evidence="10">WD repeat and HMG-box DNA-binding protein 1-like Protein</fullName>
    </submittedName>
</protein>
<keyword evidence="4" id="KW-0539">Nucleus</keyword>
<evidence type="ECO:0000256" key="1">
    <source>
        <dbReference type="ARBA" id="ARBA00004123"/>
    </source>
</evidence>
<dbReference type="OrthoDB" id="427368at2759"/>
<dbReference type="PANTHER" id="PTHR19932:SF10">
    <property type="entry name" value="WD REPEAT AND HMG-BOX DNA-BINDING PROTEIN 1"/>
    <property type="match status" value="1"/>
</dbReference>
<dbReference type="KEGG" id="tca:660795"/>
<dbReference type="InterPro" id="IPR001680">
    <property type="entry name" value="WD40_rpt"/>
</dbReference>
<feature type="compositionally biased region" description="Low complexity" evidence="6">
    <location>
        <begin position="790"/>
        <end position="805"/>
    </location>
</feature>
<gene>
    <name evidence="10" type="primary">AUGUSTUS-3.0.2_12023</name>
    <name evidence="10" type="ORF">TcasGA2_TC012023</name>
</gene>
<dbReference type="PROSITE" id="PS50294">
    <property type="entry name" value="WD_REPEATS_REGION"/>
    <property type="match status" value="1"/>
</dbReference>
<dbReference type="GO" id="GO:0006281">
    <property type="term" value="P:DNA repair"/>
    <property type="evidence" value="ECO:0000318"/>
    <property type="project" value="GO_Central"/>
</dbReference>
<feature type="repeat" description="WD" evidence="5">
    <location>
        <begin position="144"/>
        <end position="169"/>
    </location>
</feature>
<dbReference type="HOGENOM" id="CLU_004219_3_0_1"/>
<reference evidence="10 11" key="2">
    <citation type="journal article" date="2010" name="Nucleic Acids Res.">
        <title>BeetleBase in 2010: revisions to provide comprehensive genomic information for Tribolium castaneum.</title>
        <authorList>
            <person name="Kim H.S."/>
            <person name="Murphy T."/>
            <person name="Xia J."/>
            <person name="Caragea D."/>
            <person name="Park Y."/>
            <person name="Beeman R.W."/>
            <person name="Lorenzen M.D."/>
            <person name="Butcher S."/>
            <person name="Manak J.R."/>
            <person name="Brown S.J."/>
        </authorList>
    </citation>
    <scope>GENOME REANNOTATION</scope>
    <source>
        <strain evidence="10 11">Georgia GA2</strain>
    </source>
</reference>
<evidence type="ECO:0000256" key="3">
    <source>
        <dbReference type="ARBA" id="ARBA00022737"/>
    </source>
</evidence>
<feature type="domain" description="WDHD1/CFT4 second beta-propeller" evidence="7">
    <location>
        <begin position="373"/>
        <end position="651"/>
    </location>
</feature>
<evidence type="ECO:0000313" key="11">
    <source>
        <dbReference type="Proteomes" id="UP000007266"/>
    </source>
</evidence>
<dbReference type="OMA" id="RYAHTNG"/>
<dbReference type="InterPro" id="IPR015943">
    <property type="entry name" value="WD40/YVTN_repeat-like_dom_sf"/>
</dbReference>
<dbReference type="SMART" id="SM00320">
    <property type="entry name" value="WD40"/>
    <property type="match status" value="3"/>
</dbReference>
<evidence type="ECO:0000259" key="9">
    <source>
        <dbReference type="Pfam" id="PF24817"/>
    </source>
</evidence>
<dbReference type="FunCoup" id="D6X2D6">
    <property type="interactions" value="821"/>
</dbReference>
<keyword evidence="10" id="KW-0238">DNA-binding</keyword>
<organism evidence="10 11">
    <name type="scientific">Tribolium castaneum</name>
    <name type="common">Red flour beetle</name>
    <dbReference type="NCBI Taxonomy" id="7070"/>
    <lineage>
        <taxon>Eukaryota</taxon>
        <taxon>Metazoa</taxon>
        <taxon>Ecdysozoa</taxon>
        <taxon>Arthropoda</taxon>
        <taxon>Hexapoda</taxon>
        <taxon>Insecta</taxon>
        <taxon>Pterygota</taxon>
        <taxon>Neoptera</taxon>
        <taxon>Endopterygota</taxon>
        <taxon>Coleoptera</taxon>
        <taxon>Polyphaga</taxon>
        <taxon>Cucujiformia</taxon>
        <taxon>Tenebrionidae</taxon>
        <taxon>Tenebrionidae incertae sedis</taxon>
        <taxon>Tribolium</taxon>
    </lineage>
</organism>
<name>D6X2D6_TRICA</name>
<sequence length="882" mass="96869">MNHEPLRYAHEEGHTDVCFSTDGSKFITCGADGDIRIWPSAEDTDPTHTCIGEWSLSVCQKGECLYVATGSNDVQILTFPGGERNGLLDRFVAPINQIVPSKDSEAVALAGEDMQVRVVELGAEKRVGVFDGLGGPCLCVTATSKFLAASSGDGKLRIWDVASKELVKEIACFPKTNSFANAEYLCRIDFAPNGKYLAYPENDSVVILDTSDWSQYGILKTNEVTNHYSIVQFSPCGGFLLATTLKGDFVIFNVSIKMVRGTSKHPNGTPICGAVWNPSGNGQIVYTDTQGQLGIMSDCISIKTTDDEIFTNNDLNFDDVQFESDDEDNENAISVEKLKKEVMGDVEPELNFDNASSAPTPRPKTPEIPLQAPFMPSSSPEHLNPRYLCWNHLGIVRCYGSTNDDDSGKSIEVEFLDSSFHHSMMLQNYQDYFLGTVSKAALAVANTKQLYVIPLNAGSKEWVLKLEEDGTEEIVLVSASENLICFATNSYIVRVCSIFGTQRGIVSVPGPLVSMASFQNSVLVAYHSGSVRNGDQCINIKLIAFNGLSMHSCDIGAALGPESTLTWLGFTDFGTPAMVDSLGMVSLFPPNCNIWIPFCDTARHMKSPSDCFFVTAVLESYQSVVGLKCRGTAYPSFTPTPTLSELILEPPFAEPTTDKTQLEMSLFTLSNLQVSNQEKKFSEAGLKAFALACKNNLDQRAVELMEVLSNRQLVNLSTKYALKLNKKILAEKLMEMAGRLMNDDDDSTNVVVDTPTSSPLAPKKVTLSSLKRTPKTKQVVKEVVTAPEASQESQSSILSPSFPIQEFSQESPNPFSKSARKGNESSNPLSLTDKYAGVDYVDAKENKMKNKETEKRKQPDSETDKPREKQRKLDRFMFSKRT</sequence>
<dbReference type="Proteomes" id="UP000007266">
    <property type="component" value="Linkage group 9"/>
</dbReference>
<dbReference type="InterPro" id="IPR036322">
    <property type="entry name" value="WD40_repeat_dom_sf"/>
</dbReference>
<proteinExistence type="predicted"/>
<dbReference type="GO" id="GO:0003677">
    <property type="term" value="F:DNA binding"/>
    <property type="evidence" value="ECO:0007669"/>
    <property type="project" value="UniProtKB-KW"/>
</dbReference>
<dbReference type="Pfam" id="PF20946">
    <property type="entry name" value="Ctf4_C"/>
    <property type="match status" value="1"/>
</dbReference>
<dbReference type="eggNOG" id="KOG1274">
    <property type="taxonomic scope" value="Eukaryota"/>
</dbReference>